<keyword evidence="5 12" id="KW-0808">Transferase</keyword>
<evidence type="ECO:0000256" key="4">
    <source>
        <dbReference type="ARBA" id="ARBA00022676"/>
    </source>
</evidence>
<dbReference type="PANTHER" id="PTHR48438">
    <property type="entry name" value="ALPHA-(1,3)-FUCOSYLTRANSFERASE C-RELATED"/>
    <property type="match status" value="1"/>
</dbReference>
<sequence length="293" mass="33908">MQVINVQTGTDNGDASKSDVKSTKSDSAQTKNSDVKKMKYILQWTSAQNVPFVYMGVGQEGFTSRKCPFTNCIVTPDKNYLSDITKFDVIAFSGPEVIRLQNKNLPQVRSEKQKYVFASIESSHYYPICSNSLDGFFNWTWTFRLDSEVRWGYMLIKDSNNNTIGPKKIMHWMKVEEMDRVNDEFKDKLRTKTKAAAWFVSNCFDKSGRMDLAIHLKRELKKYDLELDIYGACGTLTCSRDKQDYCHKMLDKTYYFYLSFENSFSEDYVTEKLLHALQNNVVPVVYGGANYTR</sequence>
<evidence type="ECO:0000259" key="14">
    <source>
        <dbReference type="Pfam" id="PF00852"/>
    </source>
</evidence>
<feature type="region of interest" description="Disordered" evidence="13">
    <location>
        <begin position="1"/>
        <end position="30"/>
    </location>
</feature>
<comment type="similarity">
    <text evidence="3 12">Belongs to the glycosyltransferase 10 family.</text>
</comment>
<dbReference type="InterPro" id="IPR055270">
    <property type="entry name" value="Glyco_tran_10_C"/>
</dbReference>
<feature type="domain" description="Fucosyltransferase C-terminal" evidence="14">
    <location>
        <begin position="190"/>
        <end position="292"/>
    </location>
</feature>
<evidence type="ECO:0000256" key="2">
    <source>
        <dbReference type="ARBA" id="ARBA00004922"/>
    </source>
</evidence>
<keyword evidence="17" id="KW-1185">Reference proteome</keyword>
<dbReference type="InterPro" id="IPR031481">
    <property type="entry name" value="Glyco_tran_10_N"/>
</dbReference>
<evidence type="ECO:0000256" key="9">
    <source>
        <dbReference type="ARBA" id="ARBA00023034"/>
    </source>
</evidence>
<name>A0ABN8L4S1_CHISP</name>
<evidence type="ECO:0000256" key="11">
    <source>
        <dbReference type="ARBA" id="ARBA00023180"/>
    </source>
</evidence>
<dbReference type="InterPro" id="IPR001503">
    <property type="entry name" value="Glyco_trans_10"/>
</dbReference>
<dbReference type="InterPro" id="IPR038577">
    <property type="entry name" value="GT10-like_C_sf"/>
</dbReference>
<reference evidence="16" key="1">
    <citation type="submission" date="2021-12" db="EMBL/GenBank/DDBJ databases">
        <authorList>
            <person name="King R."/>
        </authorList>
    </citation>
    <scope>NUCLEOTIDE SEQUENCE</scope>
</reference>
<dbReference type="Pfam" id="PF17039">
    <property type="entry name" value="Glyco_tran_10_N"/>
    <property type="match status" value="1"/>
</dbReference>
<keyword evidence="4 12" id="KW-0328">Glycosyltransferase</keyword>
<evidence type="ECO:0000256" key="3">
    <source>
        <dbReference type="ARBA" id="ARBA00008919"/>
    </source>
</evidence>
<evidence type="ECO:0000313" key="16">
    <source>
        <dbReference type="EMBL" id="CAH2980158.1"/>
    </source>
</evidence>
<dbReference type="SUPFAM" id="SSF53756">
    <property type="entry name" value="UDP-Glycosyltransferase/glycogen phosphorylase"/>
    <property type="match status" value="1"/>
</dbReference>
<accession>A0ABN8L4S1</accession>
<feature type="domain" description="Fucosyltransferase N-terminal" evidence="15">
    <location>
        <begin position="37"/>
        <end position="153"/>
    </location>
</feature>
<evidence type="ECO:0000256" key="12">
    <source>
        <dbReference type="RuleBase" id="RU003832"/>
    </source>
</evidence>
<keyword evidence="10" id="KW-0472">Membrane</keyword>
<evidence type="ECO:0000256" key="10">
    <source>
        <dbReference type="ARBA" id="ARBA00023136"/>
    </source>
</evidence>
<evidence type="ECO:0000256" key="8">
    <source>
        <dbReference type="ARBA" id="ARBA00022989"/>
    </source>
</evidence>
<keyword evidence="11" id="KW-0325">Glycoprotein</keyword>
<proteinExistence type="inferred from homology"/>
<feature type="compositionally biased region" description="Polar residues" evidence="13">
    <location>
        <begin position="1"/>
        <end position="13"/>
    </location>
</feature>
<evidence type="ECO:0000256" key="6">
    <source>
        <dbReference type="ARBA" id="ARBA00022692"/>
    </source>
</evidence>
<dbReference type="PANTHER" id="PTHR48438:SF1">
    <property type="entry name" value="ALPHA-(1,3)-FUCOSYLTRANSFERASE C-RELATED"/>
    <property type="match status" value="1"/>
</dbReference>
<dbReference type="Gene3D" id="3.40.50.11660">
    <property type="entry name" value="Glycosyl transferase family 10, C-terminal domain"/>
    <property type="match status" value="1"/>
</dbReference>
<keyword evidence="8" id="KW-1133">Transmembrane helix</keyword>
<evidence type="ECO:0000256" key="7">
    <source>
        <dbReference type="ARBA" id="ARBA00022968"/>
    </source>
</evidence>
<evidence type="ECO:0000313" key="17">
    <source>
        <dbReference type="Proteomes" id="UP001153292"/>
    </source>
</evidence>
<evidence type="ECO:0000256" key="13">
    <source>
        <dbReference type="SAM" id="MobiDB-lite"/>
    </source>
</evidence>
<comment type="pathway">
    <text evidence="2">Protein modification; protein glycosylation.</text>
</comment>
<comment type="subcellular location">
    <subcellularLocation>
        <location evidence="1 12">Golgi apparatus</location>
        <location evidence="1 12">Golgi stack membrane</location>
        <topology evidence="1 12">Single-pass type II membrane protein</topology>
    </subcellularLocation>
</comment>
<dbReference type="Pfam" id="PF00852">
    <property type="entry name" value="Glyco_transf_10"/>
    <property type="match status" value="1"/>
</dbReference>
<evidence type="ECO:0000259" key="15">
    <source>
        <dbReference type="Pfam" id="PF17039"/>
    </source>
</evidence>
<keyword evidence="7" id="KW-0735">Signal-anchor</keyword>
<gene>
    <name evidence="16" type="ORF">CHILSU_LOCUS882</name>
</gene>
<dbReference type="EC" id="2.4.1.-" evidence="12"/>
<evidence type="ECO:0000256" key="1">
    <source>
        <dbReference type="ARBA" id="ARBA00004447"/>
    </source>
</evidence>
<keyword evidence="9 12" id="KW-0333">Golgi apparatus</keyword>
<protein>
    <recommendedName>
        <fullName evidence="12">Fucosyltransferase</fullName>
        <ecNumber evidence="12">2.4.1.-</ecNumber>
    </recommendedName>
</protein>
<evidence type="ECO:0000256" key="5">
    <source>
        <dbReference type="ARBA" id="ARBA00022679"/>
    </source>
</evidence>
<dbReference type="Proteomes" id="UP001153292">
    <property type="component" value="Chromosome 10"/>
</dbReference>
<keyword evidence="6 12" id="KW-0812">Transmembrane</keyword>
<feature type="compositionally biased region" description="Basic and acidic residues" evidence="13">
    <location>
        <begin position="14"/>
        <end position="24"/>
    </location>
</feature>
<dbReference type="EMBL" id="OU963903">
    <property type="protein sequence ID" value="CAH2980158.1"/>
    <property type="molecule type" value="Genomic_DNA"/>
</dbReference>
<organism evidence="16 17">
    <name type="scientific">Chilo suppressalis</name>
    <name type="common">Asiatic rice borer moth</name>
    <dbReference type="NCBI Taxonomy" id="168631"/>
    <lineage>
        <taxon>Eukaryota</taxon>
        <taxon>Metazoa</taxon>
        <taxon>Ecdysozoa</taxon>
        <taxon>Arthropoda</taxon>
        <taxon>Hexapoda</taxon>
        <taxon>Insecta</taxon>
        <taxon>Pterygota</taxon>
        <taxon>Neoptera</taxon>
        <taxon>Endopterygota</taxon>
        <taxon>Lepidoptera</taxon>
        <taxon>Glossata</taxon>
        <taxon>Ditrysia</taxon>
        <taxon>Pyraloidea</taxon>
        <taxon>Crambidae</taxon>
        <taxon>Crambinae</taxon>
        <taxon>Chilo</taxon>
    </lineage>
</organism>